<name>A0ABU5TDX9_9CYAN</name>
<proteinExistence type="predicted"/>
<protein>
    <submittedName>
        <fullName evidence="1">Uncharacterized protein</fullName>
    </submittedName>
</protein>
<comment type="caution">
    <text evidence="1">The sequence shown here is derived from an EMBL/GenBank/DDBJ whole genome shotgun (WGS) entry which is preliminary data.</text>
</comment>
<evidence type="ECO:0000313" key="1">
    <source>
        <dbReference type="EMBL" id="MEA5476462.1"/>
    </source>
</evidence>
<organism evidence="1 2">
    <name type="scientific">Pseudanabaena galeata UHCC 0370</name>
    <dbReference type="NCBI Taxonomy" id="3110310"/>
    <lineage>
        <taxon>Bacteria</taxon>
        <taxon>Bacillati</taxon>
        <taxon>Cyanobacteriota</taxon>
        <taxon>Cyanophyceae</taxon>
        <taxon>Pseudanabaenales</taxon>
        <taxon>Pseudanabaenaceae</taxon>
        <taxon>Pseudanabaena</taxon>
    </lineage>
</organism>
<reference evidence="1 2" key="1">
    <citation type="submission" date="2023-12" db="EMBL/GenBank/DDBJ databases">
        <title>Baltic Sea Cyanobacteria.</title>
        <authorList>
            <person name="Delbaje E."/>
            <person name="Fewer D.P."/>
            <person name="Shishido T.K."/>
        </authorList>
    </citation>
    <scope>NUCLEOTIDE SEQUENCE [LARGE SCALE GENOMIC DNA]</scope>
    <source>
        <strain evidence="1 2">UHCC 0370</strain>
    </source>
</reference>
<accession>A0ABU5TDX9</accession>
<gene>
    <name evidence="1" type="ORF">VB774_02415</name>
</gene>
<dbReference type="Proteomes" id="UP001301388">
    <property type="component" value="Unassembled WGS sequence"/>
</dbReference>
<sequence>MATVDGTERRDIIFTNDSDQSFWAYLRNEHSSIFIMFEVKNTDDINNFYLNQVATYLGDRLGRLGFIVTRKVLEEAQQRKSFSIFNDSHPRKIILTLSDEDLCNMLDMKCQGNDPMRHIQKLYRTFRTKVQ</sequence>
<keyword evidence="2" id="KW-1185">Reference proteome</keyword>
<evidence type="ECO:0000313" key="2">
    <source>
        <dbReference type="Proteomes" id="UP001301388"/>
    </source>
</evidence>
<dbReference type="EMBL" id="JAYGIE010000005">
    <property type="protein sequence ID" value="MEA5476462.1"/>
    <property type="molecule type" value="Genomic_DNA"/>
</dbReference>
<dbReference type="RefSeq" id="WP_323259542.1">
    <property type="nucleotide sequence ID" value="NZ_JAYGIE010000005.1"/>
</dbReference>